<dbReference type="InterPro" id="IPR027417">
    <property type="entry name" value="P-loop_NTPase"/>
</dbReference>
<evidence type="ECO:0000313" key="11">
    <source>
        <dbReference type="EMBL" id="KAG2188584.1"/>
    </source>
</evidence>
<evidence type="ECO:0000256" key="4">
    <source>
        <dbReference type="ARBA" id="ARBA00022840"/>
    </source>
</evidence>
<feature type="non-terminal residue" evidence="11">
    <location>
        <position position="1"/>
    </location>
</feature>
<feature type="domain" description="AAA+ ATPase" evidence="10">
    <location>
        <begin position="296"/>
        <end position="453"/>
    </location>
</feature>
<gene>
    <name evidence="11" type="ORF">INT44_001339</name>
</gene>
<dbReference type="InterPro" id="IPR003593">
    <property type="entry name" value="AAA+_ATPase"/>
</dbReference>
<dbReference type="InterPro" id="IPR003959">
    <property type="entry name" value="ATPase_AAA_core"/>
</dbReference>
<comment type="subcellular location">
    <subcellularLocation>
        <location evidence="1">Nucleus</location>
    </subcellularLocation>
</comment>
<accession>A0A8H7QB43</accession>
<dbReference type="Gene3D" id="1.10.8.60">
    <property type="match status" value="1"/>
</dbReference>
<dbReference type="EMBL" id="JAEPRA010000002">
    <property type="protein sequence ID" value="KAG2188584.1"/>
    <property type="molecule type" value="Genomic_DNA"/>
</dbReference>
<evidence type="ECO:0000256" key="5">
    <source>
        <dbReference type="ARBA" id="ARBA00023125"/>
    </source>
</evidence>
<keyword evidence="4" id="KW-0067">ATP-binding</keyword>
<name>A0A8H7QB43_9FUNG</name>
<dbReference type="Pfam" id="PF25361">
    <property type="entry name" value="AAA_lid_RFC1"/>
    <property type="match status" value="1"/>
</dbReference>
<feature type="compositionally biased region" description="Basic residues" evidence="9">
    <location>
        <begin position="193"/>
        <end position="203"/>
    </location>
</feature>
<dbReference type="GO" id="GO:0005524">
    <property type="term" value="F:ATP binding"/>
    <property type="evidence" value="ECO:0007669"/>
    <property type="project" value="UniProtKB-KW"/>
</dbReference>
<evidence type="ECO:0000256" key="1">
    <source>
        <dbReference type="ARBA" id="ARBA00004123"/>
    </source>
</evidence>
<dbReference type="Pfam" id="PF00004">
    <property type="entry name" value="AAA"/>
    <property type="match status" value="1"/>
</dbReference>
<dbReference type="InterPro" id="IPR053016">
    <property type="entry name" value="CTF18-RFC_complex"/>
</dbReference>
<keyword evidence="6" id="KW-0539">Nucleus</keyword>
<evidence type="ECO:0000256" key="8">
    <source>
        <dbReference type="ARBA" id="ARBA00043975"/>
    </source>
</evidence>
<feature type="region of interest" description="Disordered" evidence="9">
    <location>
        <begin position="785"/>
        <end position="807"/>
    </location>
</feature>
<feature type="region of interest" description="Disordered" evidence="9">
    <location>
        <begin position="181"/>
        <end position="203"/>
    </location>
</feature>
<dbReference type="PANTHER" id="PTHR46765">
    <property type="entry name" value="P-LOOP CONTAINING NUCLEOSIDE TRIPHOSPHATE HYDROLASES SUPERFAMILY PROTEIN"/>
    <property type="match status" value="1"/>
</dbReference>
<protein>
    <recommendedName>
        <fullName evidence="10">AAA+ ATPase domain-containing protein</fullName>
    </recommendedName>
</protein>
<proteinExistence type="inferred from homology"/>
<evidence type="ECO:0000259" key="10">
    <source>
        <dbReference type="SMART" id="SM00382"/>
    </source>
</evidence>
<keyword evidence="2" id="KW-0235">DNA replication</keyword>
<evidence type="ECO:0000256" key="3">
    <source>
        <dbReference type="ARBA" id="ARBA00022741"/>
    </source>
</evidence>
<evidence type="ECO:0000256" key="7">
    <source>
        <dbReference type="ARBA" id="ARBA00023306"/>
    </source>
</evidence>
<dbReference type="CDD" id="cd00009">
    <property type="entry name" value="AAA"/>
    <property type="match status" value="1"/>
</dbReference>
<evidence type="ECO:0000256" key="6">
    <source>
        <dbReference type="ARBA" id="ARBA00023242"/>
    </source>
</evidence>
<reference evidence="11" key="1">
    <citation type="submission" date="2020-12" db="EMBL/GenBank/DDBJ databases">
        <title>Metabolic potential, ecology and presence of endohyphal bacteria is reflected in genomic diversity of Mucoromycotina.</title>
        <authorList>
            <person name="Muszewska A."/>
            <person name="Okrasinska A."/>
            <person name="Steczkiewicz K."/>
            <person name="Drgas O."/>
            <person name="Orlowska M."/>
            <person name="Perlinska-Lenart U."/>
            <person name="Aleksandrzak-Piekarczyk T."/>
            <person name="Szatraj K."/>
            <person name="Zielenkiewicz U."/>
            <person name="Pilsyk S."/>
            <person name="Malc E."/>
            <person name="Mieczkowski P."/>
            <person name="Kruszewska J.S."/>
            <person name="Biernat P."/>
            <person name="Pawlowska J."/>
        </authorList>
    </citation>
    <scope>NUCLEOTIDE SEQUENCE</scope>
    <source>
        <strain evidence="11">WA0000051536</strain>
    </source>
</reference>
<dbReference type="AlphaFoldDB" id="A0A8H7QB43"/>
<evidence type="ECO:0000256" key="9">
    <source>
        <dbReference type="SAM" id="MobiDB-lite"/>
    </source>
</evidence>
<dbReference type="PANTHER" id="PTHR46765:SF1">
    <property type="entry name" value="P-LOOP CONTAINING NUCLEOSIDE TRIPHOSPHATE HYDROLASES SUPERFAMILY PROTEIN"/>
    <property type="match status" value="1"/>
</dbReference>
<evidence type="ECO:0000256" key="2">
    <source>
        <dbReference type="ARBA" id="ARBA00022705"/>
    </source>
</evidence>
<dbReference type="Proteomes" id="UP000612746">
    <property type="component" value="Unassembled WGS sequence"/>
</dbReference>
<keyword evidence="12" id="KW-1185">Reference proteome</keyword>
<sequence>QLNMELDDFDAVFGDSSNSFDPEDSEPLFLNSLNKNLINVSTESSLAKKRKLQPDVEESVEKENKRSNLDTLFAHATPLNETHRKRLDTVKGNEDTSSGTVDYSQPPATGGYITATTSSGQKLYFPKKVRLAKKVPQSMLIREHMAKSTLLAKPIWKMLEEMELDAVDKLRAFEQEEREHDEKLFNEAMQSPPKKRRKDKSTRRFNSVDAHKLWVDKYRPSSFVDLLGDQRVNRDVLRWVKQWDYCVFGKEPPVDWLKEKMMKQNAANANSANDKGFNNFGNNRFDQPQDQLKRPEKRIILLSGPPGYGKTTLAHVIAKQAGYNIIEVNASDDRTGEVVKSKIKAALEMQAIIQSSESSADKSFSQKPNLLIIDEIDGASSGGGSESFIKVLVNIVTAETNAHNKNQQRGSKKPSLQKALLRPIICICNDPYAAVLRPLRQIAHNVTFRKVPTLTIAKRLHTICELEGLATDMRSLNALCEITDGDIRSCLNTLQFIRGKSTNFTKDMIEHTPLGKKDVGKTLNSVWNDIFNARNAKKNRAFGATALDENENAYVSRIAEGAITNGEYERLMQGCFESYPKMKFHDVAGAKIVAAFDWLYFYDLINHRSNNLHQNSLYGYLPYPLVNFHRYFAGTISQEHKVEYPKVDYENFLAKKSFTNLSNMLITGMSVHQRRNTTKENLTTELLHQLIRIISPQLRPVNHQLIKPAEKAILGRLVDIMIDFGLTFVQEKVDEGRFVYRLEPPIEQLVQFSAQGSTFKLAGQYSVRQMISHEIEKELLRRHEGTADQEASDINHKSKTKVKAKAKPEEVRPKPLEVVSEKIATDFFGRAVVSKQCDTDMDTTTGMACKGIDTNTIAYQKPKVWYRFHEGFSNAVRQPLQIKHFL</sequence>
<dbReference type="GO" id="GO:0016887">
    <property type="term" value="F:ATP hydrolysis activity"/>
    <property type="evidence" value="ECO:0007669"/>
    <property type="project" value="InterPro"/>
</dbReference>
<organism evidence="11 12">
    <name type="scientific">Umbelopsis vinacea</name>
    <dbReference type="NCBI Taxonomy" id="44442"/>
    <lineage>
        <taxon>Eukaryota</taxon>
        <taxon>Fungi</taxon>
        <taxon>Fungi incertae sedis</taxon>
        <taxon>Mucoromycota</taxon>
        <taxon>Mucoromycotina</taxon>
        <taxon>Umbelopsidomycetes</taxon>
        <taxon>Umbelopsidales</taxon>
        <taxon>Umbelopsidaceae</taxon>
        <taxon>Umbelopsis</taxon>
    </lineage>
</organism>
<evidence type="ECO:0000313" key="12">
    <source>
        <dbReference type="Proteomes" id="UP000612746"/>
    </source>
</evidence>
<dbReference type="GO" id="GO:0005634">
    <property type="term" value="C:nucleus"/>
    <property type="evidence" value="ECO:0007669"/>
    <property type="project" value="UniProtKB-SubCell"/>
</dbReference>
<dbReference type="GO" id="GO:0006260">
    <property type="term" value="P:DNA replication"/>
    <property type="evidence" value="ECO:0007669"/>
    <property type="project" value="UniProtKB-KW"/>
</dbReference>
<comment type="similarity">
    <text evidence="8">Belongs to the activator 1 small subunits family. CTF18 subfamily.</text>
</comment>
<dbReference type="SUPFAM" id="SSF52540">
    <property type="entry name" value="P-loop containing nucleoside triphosphate hydrolases"/>
    <property type="match status" value="1"/>
</dbReference>
<keyword evidence="3" id="KW-0547">Nucleotide-binding</keyword>
<keyword evidence="7" id="KW-0131">Cell cycle</keyword>
<dbReference type="InterPro" id="IPR047854">
    <property type="entry name" value="RFC_lid"/>
</dbReference>
<keyword evidence="5" id="KW-0238">DNA-binding</keyword>
<comment type="caution">
    <text evidence="11">The sequence shown here is derived from an EMBL/GenBank/DDBJ whole genome shotgun (WGS) entry which is preliminary data.</text>
</comment>
<dbReference type="CDD" id="cd18140">
    <property type="entry name" value="HLD_clamp_RFC"/>
    <property type="match status" value="1"/>
</dbReference>
<dbReference type="SMART" id="SM00382">
    <property type="entry name" value="AAA"/>
    <property type="match status" value="1"/>
</dbReference>
<dbReference type="PRINTS" id="PR00364">
    <property type="entry name" value="DISEASERSIST"/>
</dbReference>
<dbReference type="GO" id="GO:0003677">
    <property type="term" value="F:DNA binding"/>
    <property type="evidence" value="ECO:0007669"/>
    <property type="project" value="UniProtKB-KW"/>
</dbReference>
<dbReference type="OrthoDB" id="2195431at2759"/>
<dbReference type="Gene3D" id="3.40.50.300">
    <property type="entry name" value="P-loop containing nucleotide triphosphate hydrolases"/>
    <property type="match status" value="1"/>
</dbReference>